<dbReference type="Pfam" id="PF17239">
    <property type="entry name" value="DUF5312"/>
    <property type="match status" value="1"/>
</dbReference>
<dbReference type="InterPro" id="IPR035196">
    <property type="entry name" value="DUF5312"/>
</dbReference>
<proteinExistence type="predicted"/>
<accession>A0A840SF54</accession>
<dbReference type="EMBL" id="JACHFR010000002">
    <property type="protein sequence ID" value="MBB5218556.1"/>
    <property type="molecule type" value="Genomic_DNA"/>
</dbReference>
<evidence type="ECO:0000313" key="1">
    <source>
        <dbReference type="EMBL" id="MBB5218556.1"/>
    </source>
</evidence>
<name>A0A840SF54_9SPIR</name>
<dbReference type="RefSeq" id="WP_184652005.1">
    <property type="nucleotide sequence ID" value="NZ_JACHFR010000002.1"/>
</dbReference>
<reference evidence="1 2" key="1">
    <citation type="submission" date="2020-08" db="EMBL/GenBank/DDBJ databases">
        <title>Genomic Encyclopedia of Type Strains, Phase IV (KMG-IV): sequencing the most valuable type-strain genomes for metagenomic binning, comparative biology and taxonomic classification.</title>
        <authorList>
            <person name="Goeker M."/>
        </authorList>
    </citation>
    <scope>NUCLEOTIDE SEQUENCE [LARGE SCALE GENOMIC DNA]</scope>
    <source>
        <strain evidence="1 2">DSM 103679</strain>
    </source>
</reference>
<dbReference type="AlphaFoldDB" id="A0A840SF54"/>
<gene>
    <name evidence="1" type="ORF">HNP77_000925</name>
</gene>
<protein>
    <submittedName>
        <fullName evidence="1">Uncharacterized protein</fullName>
    </submittedName>
</protein>
<sequence>MSSFFSNLFASLFGGNDPEAQKKRILKNIAKNLQKTKFRFYKSGSHEAEPGLAKFFYDIYKTLSNAQKAFQETNPNALKNVVINSMLSDNQKQIIDNLTEDAINDLGKKMPLKELSEKVKKDIESFNSEFDNTKLTKIDTLYTKLIVMMNLCTYDYYFIIKKFDSSFKEHNFSAQPRFQAINSSYIAEDLKNFIDVAWGIPFDADWDDVFKLLKFIKGTDIIAPNLWRRILAKIRTIKDKHVFEMMIQLISSNPAYKDTYKTEDLHIADDYLSQIRKQSDAALDAIKKRQAASKVDSLLSQVFGTNAIPKLKNYNDSNCDILERKGIGSYLYATPLSYLKQFLLEYTKKEVREISDILVIRGEWSNQQMSTPMSEAFHQLLELNEKITVLDNHMGENSDWGIKIKTHLPRADRDRDSKGIIQTTLKDANNMAAQCIISAVQNFVIFDRNLKMLLEDFVKMPRSELLLNWKDLDHFAEGRLKQMCVDVYKKIFGFVQLMQNFQVKVEED</sequence>
<dbReference type="Proteomes" id="UP000578697">
    <property type="component" value="Unassembled WGS sequence"/>
</dbReference>
<organism evidence="1 2">
    <name type="scientific">Treponema rectale</name>
    <dbReference type="NCBI Taxonomy" id="744512"/>
    <lineage>
        <taxon>Bacteria</taxon>
        <taxon>Pseudomonadati</taxon>
        <taxon>Spirochaetota</taxon>
        <taxon>Spirochaetia</taxon>
        <taxon>Spirochaetales</taxon>
        <taxon>Treponemataceae</taxon>
        <taxon>Treponema</taxon>
    </lineage>
</organism>
<evidence type="ECO:0000313" key="2">
    <source>
        <dbReference type="Proteomes" id="UP000578697"/>
    </source>
</evidence>
<comment type="caution">
    <text evidence="1">The sequence shown here is derived from an EMBL/GenBank/DDBJ whole genome shotgun (WGS) entry which is preliminary data.</text>
</comment>
<keyword evidence="2" id="KW-1185">Reference proteome</keyword>